<dbReference type="InterPro" id="IPR014782">
    <property type="entry name" value="Peptidase_M1_dom"/>
</dbReference>
<organism evidence="17 18">
    <name type="scientific">Saccharomonospora viridis (strain ATCC 15386 / DSM 43017 / JCM 3036 / CCUG 5913 / NBRC 12207 / NCIMB 9602 / P101)</name>
    <name type="common">Thermoactinomyces viridis</name>
    <dbReference type="NCBI Taxonomy" id="471857"/>
    <lineage>
        <taxon>Bacteria</taxon>
        <taxon>Bacillati</taxon>
        <taxon>Actinomycetota</taxon>
        <taxon>Actinomycetes</taxon>
        <taxon>Pseudonocardiales</taxon>
        <taxon>Pseudonocardiaceae</taxon>
        <taxon>Saccharomonospora</taxon>
    </lineage>
</organism>
<dbReference type="InterPro" id="IPR001930">
    <property type="entry name" value="Peptidase_M1"/>
</dbReference>
<keyword evidence="10" id="KW-0862">Zinc</keyword>
<dbReference type="GO" id="GO:0016285">
    <property type="term" value="F:alanyl aminopeptidase activity"/>
    <property type="evidence" value="ECO:0007669"/>
    <property type="project" value="UniProtKB-EC"/>
</dbReference>
<evidence type="ECO:0000259" key="16">
    <source>
        <dbReference type="Pfam" id="PF17900"/>
    </source>
</evidence>
<evidence type="ECO:0000256" key="5">
    <source>
        <dbReference type="ARBA" id="ARBA00015611"/>
    </source>
</evidence>
<comment type="cofactor">
    <cofactor evidence="2">
        <name>Zn(2+)</name>
        <dbReference type="ChEBI" id="CHEBI:29105"/>
    </cofactor>
</comment>
<evidence type="ECO:0000313" key="18">
    <source>
        <dbReference type="Proteomes" id="UP000000841"/>
    </source>
</evidence>
<dbReference type="InterPro" id="IPR012778">
    <property type="entry name" value="Pept_M1_aminopeptidase"/>
</dbReference>
<dbReference type="GO" id="GO:0005615">
    <property type="term" value="C:extracellular space"/>
    <property type="evidence" value="ECO:0007669"/>
    <property type="project" value="TreeGrafter"/>
</dbReference>
<dbReference type="InterPro" id="IPR050344">
    <property type="entry name" value="Peptidase_M1_aminopeptidases"/>
</dbReference>
<dbReference type="GO" id="GO:0070006">
    <property type="term" value="F:metalloaminopeptidase activity"/>
    <property type="evidence" value="ECO:0007669"/>
    <property type="project" value="TreeGrafter"/>
</dbReference>
<dbReference type="SUPFAM" id="SSF63737">
    <property type="entry name" value="Leukotriene A4 hydrolase N-terminal domain"/>
    <property type="match status" value="1"/>
</dbReference>
<evidence type="ECO:0000256" key="4">
    <source>
        <dbReference type="ARBA" id="ARBA00012564"/>
    </source>
</evidence>
<dbReference type="Pfam" id="PF11838">
    <property type="entry name" value="ERAP1_C"/>
    <property type="match status" value="1"/>
</dbReference>
<proteinExistence type="inferred from homology"/>
<feature type="domain" description="Aminopeptidase N-like N-terminal" evidence="16">
    <location>
        <begin position="114"/>
        <end position="195"/>
    </location>
</feature>
<keyword evidence="7" id="KW-0645">Protease</keyword>
<dbReference type="FunFam" id="2.60.40.1730:FF:000010">
    <property type="entry name" value="Putative aminopeptidase N"/>
    <property type="match status" value="1"/>
</dbReference>
<evidence type="ECO:0000256" key="1">
    <source>
        <dbReference type="ARBA" id="ARBA00000098"/>
    </source>
</evidence>
<evidence type="ECO:0000256" key="10">
    <source>
        <dbReference type="ARBA" id="ARBA00022833"/>
    </source>
</evidence>
<feature type="domain" description="ERAP1-like C-terminal" evidence="15">
    <location>
        <begin position="534"/>
        <end position="842"/>
    </location>
</feature>
<dbReference type="InterPro" id="IPR027268">
    <property type="entry name" value="Peptidase_M4/M1_CTD_sf"/>
</dbReference>
<evidence type="ECO:0000256" key="11">
    <source>
        <dbReference type="ARBA" id="ARBA00023049"/>
    </source>
</evidence>
<gene>
    <name evidence="17" type="ordered locus">Svir_11870</name>
</gene>
<evidence type="ECO:0000256" key="9">
    <source>
        <dbReference type="ARBA" id="ARBA00022801"/>
    </source>
</evidence>
<evidence type="ECO:0000259" key="15">
    <source>
        <dbReference type="Pfam" id="PF11838"/>
    </source>
</evidence>
<dbReference type="PANTHER" id="PTHR11533:SF174">
    <property type="entry name" value="PUROMYCIN-SENSITIVE AMINOPEPTIDASE-RELATED"/>
    <property type="match status" value="1"/>
</dbReference>
<dbReference type="InterPro" id="IPR024571">
    <property type="entry name" value="ERAP1-like_C_dom"/>
</dbReference>
<dbReference type="GO" id="GO:0006508">
    <property type="term" value="P:proteolysis"/>
    <property type="evidence" value="ECO:0007669"/>
    <property type="project" value="UniProtKB-KW"/>
</dbReference>
<dbReference type="Pfam" id="PF17900">
    <property type="entry name" value="Peptidase_M1_N"/>
    <property type="match status" value="1"/>
</dbReference>
<dbReference type="GO" id="GO:0016020">
    <property type="term" value="C:membrane"/>
    <property type="evidence" value="ECO:0007669"/>
    <property type="project" value="TreeGrafter"/>
</dbReference>
<keyword evidence="6 17" id="KW-0031">Aminopeptidase</keyword>
<evidence type="ECO:0000256" key="6">
    <source>
        <dbReference type="ARBA" id="ARBA00022438"/>
    </source>
</evidence>
<evidence type="ECO:0000256" key="12">
    <source>
        <dbReference type="ARBA" id="ARBA00029811"/>
    </source>
</evidence>
<sequence>MPAPNLTREQAQQRAGLLSVSTYDIELDLTDGRGGPGEGTFGSKTTIRFSARRPGQSSWVDIVAEGVREATLNGRHLDVSAYTEDEGIALPDLAADNELVVHADCRYMNTGEGLHRFVDPVDGGVYLYSQFETADAKRMFACFDQPDLKASYRLTVTAPKDWKVVSNSPVASREDTPEGAVRTVFEPTERISTYLVALVAGPYAEWRDTYTDEHKTIPLGIYCRASLAEHMDAERLFTETKQGLGFFHEKFGVPYPFAKYDQLFVPEFNAGAMENVGAVTFLEDYVFRSRVTRYAYERRAETLLHEMAHMWFGNLVTMRWWDDLWLNESFATFAGVLAQAEATEYTGAWTSFANIEKSWAYRQDQLPSTHPIAADMVDLHAVEVNFDGITYAKGASVLKQLVAYVGLDNFLAGLKVYFDKHAWDNATLADLLAALEKASGRDLSWWSAQWLETTGLNTLRPRFELDDEGRYRSFVIEQEGAKPGAGELRTHRVAVGVYDDDGTGALVRTHRVELDVDGARTDVPDLVGAKAGSLVLVNDDDLTYCAMRLDNRSMTTLIDRIADITEPLPRTLCWSAAWEMTRDAELKARDFVTLVQRGIHAETEVGVVQRLLVQARTALDSYADPDWAAEHGWPSYTARLLELARSAEPGSDHQLAFVNALTNSVLDEAMLDVLRGWLDGSAPLEGLTVDTDLRWRLLHALVAHGRASDAEIDAELERDDTATGRRHAERARALRPTPESKAAAWERAVYDDESANAVNEAIIAGFSHPAQKHLLRDYTQRYFDMLDEMWGRRSSERAQPTVIGLYPAWEVSEEGLAAADAWLEGAHPAALRRLVSEGRAGVVRALAAREFDGS</sequence>
<dbReference type="Proteomes" id="UP000000841">
    <property type="component" value="Chromosome"/>
</dbReference>
<dbReference type="InterPro" id="IPR042097">
    <property type="entry name" value="Aminopeptidase_N-like_N_sf"/>
</dbReference>
<dbReference type="EC" id="3.4.11.2" evidence="4"/>
<evidence type="ECO:0000256" key="8">
    <source>
        <dbReference type="ARBA" id="ARBA00022723"/>
    </source>
</evidence>
<dbReference type="MEROPS" id="M01.009"/>
<evidence type="ECO:0000259" key="14">
    <source>
        <dbReference type="Pfam" id="PF01433"/>
    </source>
</evidence>
<keyword evidence="8" id="KW-0479">Metal-binding</keyword>
<feature type="domain" description="Peptidase M1 membrane alanine aminopeptidase" evidence="14">
    <location>
        <begin position="239"/>
        <end position="450"/>
    </location>
</feature>
<evidence type="ECO:0000256" key="3">
    <source>
        <dbReference type="ARBA" id="ARBA00010136"/>
    </source>
</evidence>
<dbReference type="RefSeq" id="WP_015785556.1">
    <property type="nucleotide sequence ID" value="NC_013159.1"/>
</dbReference>
<dbReference type="HOGENOM" id="CLU_007335_1_1_11"/>
<name>C7MZX3_SACVD</name>
<dbReference type="InterPro" id="IPR045357">
    <property type="entry name" value="Aminopeptidase_N-like_N"/>
</dbReference>
<protein>
    <recommendedName>
        <fullName evidence="5">Aminopeptidase N</fullName>
        <ecNumber evidence="4">3.4.11.2</ecNumber>
    </recommendedName>
    <alternativeName>
        <fullName evidence="12">Alanine aminopeptidase</fullName>
    </alternativeName>
    <alternativeName>
        <fullName evidence="13">Lysyl aminopeptidase</fullName>
    </alternativeName>
</protein>
<dbReference type="Gene3D" id="1.10.390.10">
    <property type="entry name" value="Neutral Protease Domain 2"/>
    <property type="match status" value="1"/>
</dbReference>
<keyword evidence="18" id="KW-1185">Reference proteome</keyword>
<evidence type="ECO:0000256" key="13">
    <source>
        <dbReference type="ARBA" id="ARBA00031533"/>
    </source>
</evidence>
<dbReference type="EMBL" id="CP001683">
    <property type="protein sequence ID" value="ACU96241.1"/>
    <property type="molecule type" value="Genomic_DNA"/>
</dbReference>
<dbReference type="Gene3D" id="2.60.40.1730">
    <property type="entry name" value="tricorn interacting facor f3 domain"/>
    <property type="match status" value="1"/>
</dbReference>
<dbReference type="FunFam" id="1.10.390.10:FF:000004">
    <property type="entry name" value="Aminopeptidase N"/>
    <property type="match status" value="1"/>
</dbReference>
<dbReference type="eggNOG" id="COG0308">
    <property type="taxonomic scope" value="Bacteria"/>
</dbReference>
<dbReference type="KEGG" id="svi:Svir_11870"/>
<dbReference type="SUPFAM" id="SSF55486">
    <property type="entry name" value="Metalloproteases ('zincins'), catalytic domain"/>
    <property type="match status" value="1"/>
</dbReference>
<dbReference type="GO" id="GO:0005737">
    <property type="term" value="C:cytoplasm"/>
    <property type="evidence" value="ECO:0007669"/>
    <property type="project" value="TreeGrafter"/>
</dbReference>
<dbReference type="GO" id="GO:0008270">
    <property type="term" value="F:zinc ion binding"/>
    <property type="evidence" value="ECO:0007669"/>
    <property type="project" value="InterPro"/>
</dbReference>
<keyword evidence="9" id="KW-0378">Hydrolase</keyword>
<dbReference type="AlphaFoldDB" id="C7MZX3"/>
<evidence type="ECO:0000256" key="7">
    <source>
        <dbReference type="ARBA" id="ARBA00022670"/>
    </source>
</evidence>
<accession>C7MZX3</accession>
<dbReference type="GO" id="GO:0042277">
    <property type="term" value="F:peptide binding"/>
    <property type="evidence" value="ECO:0007669"/>
    <property type="project" value="TreeGrafter"/>
</dbReference>
<dbReference type="CDD" id="cd09602">
    <property type="entry name" value="M1_APN"/>
    <property type="match status" value="1"/>
</dbReference>
<keyword evidence="11" id="KW-0482">Metalloprotease</keyword>
<dbReference type="PRINTS" id="PR00756">
    <property type="entry name" value="ALADIPTASE"/>
</dbReference>
<comment type="similarity">
    <text evidence="3">Belongs to the peptidase M1 family.</text>
</comment>
<dbReference type="Pfam" id="PF01433">
    <property type="entry name" value="Peptidase_M1"/>
    <property type="match status" value="1"/>
</dbReference>
<comment type="catalytic activity">
    <reaction evidence="1">
        <text>Release of an N-terminal amino acid, Xaa-|-Yaa- from a peptide, amide or arylamide. Xaa is preferably Ala, but may be most amino acids including Pro (slow action). When a terminal hydrophobic residue is followed by a prolyl residue, the two may be released as an intact Xaa-Pro dipeptide.</text>
        <dbReference type="EC" id="3.4.11.2"/>
    </reaction>
</comment>
<dbReference type="GO" id="GO:0043171">
    <property type="term" value="P:peptide catabolic process"/>
    <property type="evidence" value="ECO:0007669"/>
    <property type="project" value="TreeGrafter"/>
</dbReference>
<dbReference type="NCBIfam" id="TIGR02412">
    <property type="entry name" value="pepN_strep_liv"/>
    <property type="match status" value="1"/>
</dbReference>
<dbReference type="PANTHER" id="PTHR11533">
    <property type="entry name" value="PROTEASE M1 ZINC METALLOPROTEASE"/>
    <property type="match status" value="1"/>
</dbReference>
<dbReference type="STRING" id="471857.Svir_11870"/>
<evidence type="ECO:0000313" key="17">
    <source>
        <dbReference type="EMBL" id="ACU96241.1"/>
    </source>
</evidence>
<reference evidence="17 18" key="1">
    <citation type="journal article" date="2009" name="Stand. Genomic Sci.">
        <title>Complete genome sequence of Saccharomonospora viridis type strain (P101).</title>
        <authorList>
            <person name="Pati A."/>
            <person name="Sikorski J."/>
            <person name="Nolan M."/>
            <person name="Lapidus A."/>
            <person name="Copeland A."/>
            <person name="Glavina Del Rio T."/>
            <person name="Lucas S."/>
            <person name="Chen F."/>
            <person name="Tice H."/>
            <person name="Pitluck S."/>
            <person name="Cheng J.F."/>
            <person name="Chertkov O."/>
            <person name="Brettin T."/>
            <person name="Han C."/>
            <person name="Detter J.C."/>
            <person name="Kuske C."/>
            <person name="Bruce D."/>
            <person name="Goodwin L."/>
            <person name="Chain P."/>
            <person name="D'haeseleer P."/>
            <person name="Chen A."/>
            <person name="Palaniappan K."/>
            <person name="Ivanova N."/>
            <person name="Mavromatis K."/>
            <person name="Mikhailova N."/>
            <person name="Rohde M."/>
            <person name="Tindall B.J."/>
            <person name="Goker M."/>
            <person name="Bristow J."/>
            <person name="Eisen J.A."/>
            <person name="Markowitz V."/>
            <person name="Hugenholtz P."/>
            <person name="Kyrpides N.C."/>
            <person name="Klenk H.P."/>
        </authorList>
    </citation>
    <scope>NUCLEOTIDE SEQUENCE [LARGE SCALE GENOMIC DNA]</scope>
    <source>
        <strain evidence="18">ATCC 15386 / DSM 43017 / JCM 3036 / NBRC 12207 / P101</strain>
    </source>
</reference>
<evidence type="ECO:0000256" key="2">
    <source>
        <dbReference type="ARBA" id="ARBA00001947"/>
    </source>
</evidence>